<dbReference type="Proteomes" id="UP000029492">
    <property type="component" value="Chromosome"/>
</dbReference>
<dbReference type="STRING" id="693986.MOC_1391"/>
<name>A0A089NML5_9HYPH</name>
<reference evidence="1 2" key="1">
    <citation type="journal article" date="2014" name="PLoS ONE">
        <title>Genome Information of Methylobacterium oryzae, a Plant-Probiotic Methylotroph in the Phyllosphere.</title>
        <authorList>
            <person name="Kwak M.J."/>
            <person name="Jeong H."/>
            <person name="Madhaiyan M."/>
            <person name="Lee Y."/>
            <person name="Sa T.M."/>
            <person name="Oh T.K."/>
            <person name="Kim J.F."/>
        </authorList>
    </citation>
    <scope>NUCLEOTIDE SEQUENCE [LARGE SCALE GENOMIC DNA]</scope>
    <source>
        <strain evidence="1 2">CBMB20</strain>
    </source>
</reference>
<dbReference type="RefSeq" id="WP_043756241.1">
    <property type="nucleotide sequence ID" value="NZ_CP003811.1"/>
</dbReference>
<dbReference type="KEGG" id="mor:MOC_1391"/>
<dbReference type="HOGENOM" id="CLU_605225_0_0_5"/>
<proteinExistence type="predicted"/>
<organism evidence="1 2">
    <name type="scientific">Methylobacterium oryzae CBMB20</name>
    <dbReference type="NCBI Taxonomy" id="693986"/>
    <lineage>
        <taxon>Bacteria</taxon>
        <taxon>Pseudomonadati</taxon>
        <taxon>Pseudomonadota</taxon>
        <taxon>Alphaproteobacteria</taxon>
        <taxon>Hyphomicrobiales</taxon>
        <taxon>Methylobacteriaceae</taxon>
        <taxon>Methylobacterium</taxon>
    </lineage>
</organism>
<sequence length="449" mass="48622">MNGDLIDVAFGRPWRSRDAAADETALPRGTLSLQVDLGFRCPIRRVEIGTACAARPSLALSDDGQVWRTPDLDASQSGAEAATLILGAGEGAWARHVRVTLDAPAGSGLPAVQVLCVQADFDLIVLRRVLDVPFDMADERPGANPYVSYRLVSAERPRSHALVGLALYECGAFGNCLIQLLLAIGIARNLNLRYIKLPAADRSEVIGLTGPLTCGGITFIPGSAPLPDDGAFLSGMYFDLGIQQLAGPLGPAETRDIVRTCIRPLLSRLPPTIPAKPDDALLIHIRSGDIFSTWVAPTYPQPPLAFYQMVIRRLRSEGRIRRITMVFENRLNPVIPVLEAWIADLGVPLTTQSGTLVDDVAALMNGRYLVFGLGTFGPGVCQLSEHVEQVFYFASGWPQHFKSIPTIGRVVEVVDVAGAYTKVGEWDNSPERRALMLDYPAENLAFDDA</sequence>
<accession>A0A089NML5</accession>
<dbReference type="eggNOG" id="ENOG503114S">
    <property type="taxonomic scope" value="Bacteria"/>
</dbReference>
<evidence type="ECO:0000313" key="1">
    <source>
        <dbReference type="EMBL" id="AIQ89146.1"/>
    </source>
</evidence>
<dbReference type="EMBL" id="CP003811">
    <property type="protein sequence ID" value="AIQ89146.1"/>
    <property type="molecule type" value="Genomic_DNA"/>
</dbReference>
<gene>
    <name evidence="1" type="ORF">MOC_1391</name>
</gene>
<dbReference type="AlphaFoldDB" id="A0A089NML5"/>
<evidence type="ECO:0000313" key="2">
    <source>
        <dbReference type="Proteomes" id="UP000029492"/>
    </source>
</evidence>
<protein>
    <submittedName>
        <fullName evidence="1">Protein of unassigned function</fullName>
    </submittedName>
</protein>
<keyword evidence="2" id="KW-1185">Reference proteome</keyword>